<evidence type="ECO:0000313" key="1">
    <source>
        <dbReference type="EMBL" id="KAF6326449.1"/>
    </source>
</evidence>
<reference evidence="1 2" key="1">
    <citation type="journal article" date="2020" name="Nature">
        <title>Six reference-quality genomes reveal evolution of bat adaptations.</title>
        <authorList>
            <person name="Jebb D."/>
            <person name="Huang Z."/>
            <person name="Pippel M."/>
            <person name="Hughes G.M."/>
            <person name="Lavrichenko K."/>
            <person name="Devanna P."/>
            <person name="Winkler S."/>
            <person name="Jermiin L.S."/>
            <person name="Skirmuntt E.C."/>
            <person name="Katzourakis A."/>
            <person name="Burkitt-Gray L."/>
            <person name="Ray D.A."/>
            <person name="Sullivan K.A.M."/>
            <person name="Roscito J.G."/>
            <person name="Kirilenko B.M."/>
            <person name="Davalos L.M."/>
            <person name="Corthals A.P."/>
            <person name="Power M.L."/>
            <person name="Jones G."/>
            <person name="Ransome R.D."/>
            <person name="Dechmann D.K.N."/>
            <person name="Locatelli A.G."/>
            <person name="Puechmaille S.J."/>
            <person name="Fedrigo O."/>
            <person name="Jarvis E.D."/>
            <person name="Hiller M."/>
            <person name="Vernes S.C."/>
            <person name="Myers E.W."/>
            <person name="Teeling E.C."/>
        </authorList>
    </citation>
    <scope>NUCLEOTIDE SEQUENCE [LARGE SCALE GENOMIC DNA]</scope>
    <source>
        <strain evidence="1">MPipKuh1</strain>
        <tissue evidence="1">Flight muscle</tissue>
    </source>
</reference>
<accession>A0A7J7VMS4</accession>
<proteinExistence type="predicted"/>
<gene>
    <name evidence="1" type="ORF">mPipKuh1_008443</name>
</gene>
<name>A0A7J7VMS4_PIPKU</name>
<dbReference type="AlphaFoldDB" id="A0A7J7VMS4"/>
<dbReference type="Proteomes" id="UP000558488">
    <property type="component" value="Unassembled WGS sequence"/>
</dbReference>
<evidence type="ECO:0000313" key="2">
    <source>
        <dbReference type="Proteomes" id="UP000558488"/>
    </source>
</evidence>
<dbReference type="EMBL" id="JACAGB010000014">
    <property type="protein sequence ID" value="KAF6326449.1"/>
    <property type="molecule type" value="Genomic_DNA"/>
</dbReference>
<protein>
    <submittedName>
        <fullName evidence="1">Uncharacterized protein</fullName>
    </submittedName>
</protein>
<sequence>MTLIVLEIKGTIMILGIRLPFRAKMTEENRQEDPPGVMEPMSASLAPTLESCSPHPVGQPFRDRPLRCALMSPSLSGERAPGAFSVSTCYLGSAMALVQEEGLHLALRVGRNGISKGGRRGTPDKVRLERGHERGRVLWGQEAAT</sequence>
<keyword evidence="2" id="KW-1185">Reference proteome</keyword>
<organism evidence="1 2">
    <name type="scientific">Pipistrellus kuhlii</name>
    <name type="common">Kuhl's pipistrelle</name>
    <dbReference type="NCBI Taxonomy" id="59472"/>
    <lineage>
        <taxon>Eukaryota</taxon>
        <taxon>Metazoa</taxon>
        <taxon>Chordata</taxon>
        <taxon>Craniata</taxon>
        <taxon>Vertebrata</taxon>
        <taxon>Euteleostomi</taxon>
        <taxon>Mammalia</taxon>
        <taxon>Eutheria</taxon>
        <taxon>Laurasiatheria</taxon>
        <taxon>Chiroptera</taxon>
        <taxon>Yangochiroptera</taxon>
        <taxon>Vespertilionidae</taxon>
        <taxon>Pipistrellus</taxon>
    </lineage>
</organism>
<comment type="caution">
    <text evidence="1">The sequence shown here is derived from an EMBL/GenBank/DDBJ whole genome shotgun (WGS) entry which is preliminary data.</text>
</comment>